<dbReference type="STRING" id="1676925.ENSPKIP00000041745"/>
<keyword evidence="6" id="KW-0967">Endosome</keyword>
<keyword evidence="5" id="KW-0963">Cytoplasm</keyword>
<keyword evidence="12" id="KW-0968">Cytoplasmic vesicle</keyword>
<evidence type="ECO:0000256" key="7">
    <source>
        <dbReference type="ARBA" id="ARBA00022824"/>
    </source>
</evidence>
<dbReference type="GO" id="GO:0031083">
    <property type="term" value="C:BLOC-1 complex"/>
    <property type="evidence" value="ECO:0007669"/>
    <property type="project" value="TreeGrafter"/>
</dbReference>
<dbReference type="AlphaFoldDB" id="A0A3B3TGF8"/>
<dbReference type="GO" id="GO:0033162">
    <property type="term" value="C:melanosome membrane"/>
    <property type="evidence" value="ECO:0007669"/>
    <property type="project" value="UniProtKB-SubCell"/>
</dbReference>
<evidence type="ECO:0000256" key="16">
    <source>
        <dbReference type="SAM" id="Coils"/>
    </source>
</evidence>
<evidence type="ECO:0000256" key="9">
    <source>
        <dbReference type="ARBA" id="ARBA00023054"/>
    </source>
</evidence>
<feature type="compositionally biased region" description="Polar residues" evidence="17">
    <location>
        <begin position="317"/>
        <end position="327"/>
    </location>
</feature>
<dbReference type="GO" id="GO:0048490">
    <property type="term" value="P:anterograde synaptic vesicle transport"/>
    <property type="evidence" value="ECO:0007669"/>
    <property type="project" value="TreeGrafter"/>
</dbReference>
<sequence length="375" mass="42625">MFGNFRERLQTVQQDFTTGIRTLSDKSKEVKRKKNQRSGENFTQFTAGLEILRRYEDTWVNLHKQGRECAKSGEIRKCCCVRMDRLTCWVADGEVVMLAAHWEKRRSTLGQLQEQLRQIPAFLAEMESVTTRIAQLEADFEEMDSHLVHLEDLCVQCEQQRRKQYHVLQLENYKKKKRKELEAFKAELDSEHAQKVLEMEHAQQVKLKERQKFFEEAFQQDMEQYLSAGYLQIAERREPIGSMSSMEVNVDILEQLELMDVSDQEALDVFLNSGAEDSSMTSPVLDSEPALLPTDLVLQVPAAADHCSKLSSMSSSCTEDSVSQETAGTEEASEEDVASPVVQSDEEEVQADTALVTLPESQALPNSDDSDSPAL</sequence>
<dbReference type="Pfam" id="PF04440">
    <property type="entry name" value="Dysbindin"/>
    <property type="match status" value="1"/>
</dbReference>
<evidence type="ECO:0000256" key="5">
    <source>
        <dbReference type="ARBA" id="ARBA00022490"/>
    </source>
</evidence>
<dbReference type="Ensembl" id="ENSPKIT00000022783.1">
    <property type="protein sequence ID" value="ENSPKIP00000041745.1"/>
    <property type="gene ID" value="ENSPKIG00000018159.1"/>
</dbReference>
<evidence type="ECO:0000256" key="8">
    <source>
        <dbReference type="ARBA" id="ARBA00023018"/>
    </source>
</evidence>
<dbReference type="GO" id="GO:0031175">
    <property type="term" value="P:neuron projection development"/>
    <property type="evidence" value="ECO:0007669"/>
    <property type="project" value="TreeGrafter"/>
</dbReference>
<evidence type="ECO:0000256" key="6">
    <source>
        <dbReference type="ARBA" id="ARBA00022753"/>
    </source>
</evidence>
<keyword evidence="8" id="KW-0770">Synapse</keyword>
<feature type="coiled-coil region" evidence="16">
    <location>
        <begin position="133"/>
        <end position="194"/>
    </location>
</feature>
<keyword evidence="10" id="KW-0472">Membrane</keyword>
<dbReference type="InterPro" id="IPR007531">
    <property type="entry name" value="Dysbindin"/>
</dbReference>
<proteinExistence type="inferred from homology"/>
<dbReference type="GO" id="GO:0060155">
    <property type="term" value="P:platelet dense granule organization"/>
    <property type="evidence" value="ECO:0007669"/>
    <property type="project" value="TreeGrafter"/>
</dbReference>
<keyword evidence="9 16" id="KW-0175">Coiled coil</keyword>
<comment type="subcellular location">
    <subcellularLocation>
        <location evidence="15">Cytoplasmic vesicle</location>
        <location evidence="15">Secretory vesicle</location>
        <location evidence="15">Synaptic vesicle membrane</location>
        <topology evidence="15">Peripheral membrane protein</topology>
        <orientation evidence="15">Cytoplasmic side</orientation>
    </subcellularLocation>
    <subcellularLocation>
        <location evidence="3">Endoplasmic reticulum</location>
    </subcellularLocation>
    <subcellularLocation>
        <location evidence="2">Endosome membrane</location>
        <topology evidence="2">Peripheral membrane protein</topology>
        <orientation evidence="2">Cytoplasmic side</orientation>
    </subcellularLocation>
    <subcellularLocation>
        <location evidence="14">Melanosome membrane</location>
        <topology evidence="14">Peripheral membrane protein</topology>
        <orientation evidence="14">Cytoplasmic side</orientation>
    </subcellularLocation>
    <subcellularLocation>
        <location evidence="1">Nucleus</location>
    </subcellularLocation>
    <subcellularLocation>
        <location evidence="13">Postsynaptic density</location>
    </subcellularLocation>
</comment>
<protein>
    <submittedName>
        <fullName evidence="18">Dystrobrevin binding protein 1a</fullName>
    </submittedName>
</protein>
<dbReference type="GO" id="GO:0005886">
    <property type="term" value="C:plasma membrane"/>
    <property type="evidence" value="ECO:0007669"/>
    <property type="project" value="TreeGrafter"/>
</dbReference>
<accession>A0A3B3TGF8</accession>
<keyword evidence="11" id="KW-0539">Nucleus</keyword>
<evidence type="ECO:0000256" key="4">
    <source>
        <dbReference type="ARBA" id="ARBA00008686"/>
    </source>
</evidence>
<evidence type="ECO:0000313" key="18">
    <source>
        <dbReference type="Ensembl" id="ENSPKIP00000041745.1"/>
    </source>
</evidence>
<evidence type="ECO:0000256" key="13">
    <source>
        <dbReference type="ARBA" id="ARBA00034105"/>
    </source>
</evidence>
<name>A0A3B3TGF8_9TELE</name>
<comment type="similarity">
    <text evidence="4">Belongs to the dysbindin family.</text>
</comment>
<dbReference type="PANTHER" id="PTHR16294">
    <property type="entry name" value="DYSTROBREVIN BINDING PROTEIN 1 DYSBINDIN"/>
    <property type="match status" value="1"/>
</dbReference>
<keyword evidence="19" id="KW-1185">Reference proteome</keyword>
<dbReference type="GO" id="GO:0005783">
    <property type="term" value="C:endoplasmic reticulum"/>
    <property type="evidence" value="ECO:0007669"/>
    <property type="project" value="UniProtKB-SubCell"/>
</dbReference>
<dbReference type="GO" id="GO:0014069">
    <property type="term" value="C:postsynaptic density"/>
    <property type="evidence" value="ECO:0007669"/>
    <property type="project" value="UniProtKB-SubCell"/>
</dbReference>
<dbReference type="GO" id="GO:0010008">
    <property type="term" value="C:endosome membrane"/>
    <property type="evidence" value="ECO:0007669"/>
    <property type="project" value="UniProtKB-SubCell"/>
</dbReference>
<evidence type="ECO:0000256" key="1">
    <source>
        <dbReference type="ARBA" id="ARBA00004123"/>
    </source>
</evidence>
<dbReference type="Proteomes" id="UP000261540">
    <property type="component" value="Unplaced"/>
</dbReference>
<keyword evidence="7" id="KW-0256">Endoplasmic reticulum</keyword>
<reference evidence="18" key="1">
    <citation type="submission" date="2025-08" db="UniProtKB">
        <authorList>
            <consortium name="Ensembl"/>
        </authorList>
    </citation>
    <scope>IDENTIFICATION</scope>
</reference>
<feature type="region of interest" description="Disordered" evidence="17">
    <location>
        <begin position="310"/>
        <end position="375"/>
    </location>
</feature>
<evidence type="ECO:0000256" key="2">
    <source>
        <dbReference type="ARBA" id="ARBA00004125"/>
    </source>
</evidence>
<organism evidence="18 19">
    <name type="scientific">Paramormyrops kingsleyae</name>
    <dbReference type="NCBI Taxonomy" id="1676925"/>
    <lineage>
        <taxon>Eukaryota</taxon>
        <taxon>Metazoa</taxon>
        <taxon>Chordata</taxon>
        <taxon>Craniata</taxon>
        <taxon>Vertebrata</taxon>
        <taxon>Euteleostomi</taxon>
        <taxon>Actinopterygii</taxon>
        <taxon>Neopterygii</taxon>
        <taxon>Teleostei</taxon>
        <taxon>Osteoglossocephala</taxon>
        <taxon>Osteoglossomorpha</taxon>
        <taxon>Osteoglossiformes</taxon>
        <taxon>Mormyridae</taxon>
        <taxon>Paramormyrops</taxon>
    </lineage>
</organism>
<dbReference type="GO" id="GO:0030672">
    <property type="term" value="C:synaptic vesicle membrane"/>
    <property type="evidence" value="ECO:0007669"/>
    <property type="project" value="UniProtKB-SubCell"/>
</dbReference>
<dbReference type="GO" id="GO:1904115">
    <property type="term" value="C:axon cytoplasm"/>
    <property type="evidence" value="ECO:0007669"/>
    <property type="project" value="GOC"/>
</dbReference>
<evidence type="ECO:0000256" key="3">
    <source>
        <dbReference type="ARBA" id="ARBA00004240"/>
    </source>
</evidence>
<evidence type="ECO:0000256" key="15">
    <source>
        <dbReference type="ARBA" id="ARBA00037838"/>
    </source>
</evidence>
<evidence type="ECO:0000256" key="12">
    <source>
        <dbReference type="ARBA" id="ARBA00023329"/>
    </source>
</evidence>
<evidence type="ECO:0000313" key="19">
    <source>
        <dbReference type="Proteomes" id="UP000261540"/>
    </source>
</evidence>
<reference evidence="18" key="2">
    <citation type="submission" date="2025-09" db="UniProtKB">
        <authorList>
            <consortium name="Ensembl"/>
        </authorList>
    </citation>
    <scope>IDENTIFICATION</scope>
</reference>
<evidence type="ECO:0000256" key="11">
    <source>
        <dbReference type="ARBA" id="ARBA00023242"/>
    </source>
</evidence>
<evidence type="ECO:0000256" key="17">
    <source>
        <dbReference type="SAM" id="MobiDB-lite"/>
    </source>
</evidence>
<dbReference type="GO" id="GO:2000300">
    <property type="term" value="P:regulation of synaptic vesicle exocytosis"/>
    <property type="evidence" value="ECO:0007669"/>
    <property type="project" value="TreeGrafter"/>
</dbReference>
<evidence type="ECO:0000256" key="10">
    <source>
        <dbReference type="ARBA" id="ARBA00023136"/>
    </source>
</evidence>
<dbReference type="GO" id="GO:0005634">
    <property type="term" value="C:nucleus"/>
    <property type="evidence" value="ECO:0007669"/>
    <property type="project" value="UniProtKB-SubCell"/>
</dbReference>
<dbReference type="PANTHER" id="PTHR16294:SF5">
    <property type="entry name" value="DYSBINDIN"/>
    <property type="match status" value="1"/>
</dbReference>
<evidence type="ECO:0000256" key="14">
    <source>
        <dbReference type="ARBA" id="ARBA00037798"/>
    </source>
</evidence>
<dbReference type="GeneTree" id="ENSGT00940000156479"/>